<dbReference type="Pfam" id="PF13581">
    <property type="entry name" value="HATPase_c_2"/>
    <property type="match status" value="1"/>
</dbReference>
<name>A0A7V8V3C6_9BACT</name>
<evidence type="ECO:0000259" key="1">
    <source>
        <dbReference type="Pfam" id="PF13581"/>
    </source>
</evidence>
<dbReference type="RefSeq" id="WP_207395395.1">
    <property type="nucleotide sequence ID" value="NZ_JABRWO010000002.1"/>
</dbReference>
<feature type="domain" description="Histidine kinase/HSP90-like ATPase" evidence="1">
    <location>
        <begin position="7"/>
        <end position="75"/>
    </location>
</feature>
<accession>A0A7V8V3C6</accession>
<proteinExistence type="predicted"/>
<gene>
    <name evidence="2" type="ORF">HOV93_10720</name>
</gene>
<keyword evidence="3" id="KW-1185">Reference proteome</keyword>
<comment type="caution">
    <text evidence="2">The sequence shown here is derived from an EMBL/GenBank/DDBJ whole genome shotgun (WGS) entry which is preliminary data.</text>
</comment>
<dbReference type="AlphaFoldDB" id="A0A7V8V3C6"/>
<dbReference type="Proteomes" id="UP000551616">
    <property type="component" value="Unassembled WGS sequence"/>
</dbReference>
<protein>
    <recommendedName>
        <fullName evidence="1">Histidine kinase/HSP90-like ATPase domain-containing protein</fullName>
    </recommendedName>
</protein>
<sequence length="83" mass="9112">MTQPYQARTVRVAAKMSSTRAQFAINFDGPGIDPASIPDPNAAYALDRIGNRGLVLLQAFMDEFEFDEASKTIKFAKVRTDAS</sequence>
<dbReference type="EMBL" id="JABRWO010000002">
    <property type="protein sequence ID" value="MBA2113919.1"/>
    <property type="molecule type" value="Genomic_DNA"/>
</dbReference>
<evidence type="ECO:0000313" key="3">
    <source>
        <dbReference type="Proteomes" id="UP000551616"/>
    </source>
</evidence>
<dbReference type="InterPro" id="IPR003594">
    <property type="entry name" value="HATPase_dom"/>
</dbReference>
<reference evidence="2 3" key="1">
    <citation type="submission" date="2020-05" db="EMBL/GenBank/DDBJ databases">
        <title>Bremerella alba sp. nov., a novel planctomycete isolated from the surface of the macroalga Fucus spiralis.</title>
        <authorList>
            <person name="Godinho O."/>
            <person name="Botelho R."/>
            <person name="Albuquerque L."/>
            <person name="Wiegand S."/>
            <person name="Da Costa M.S."/>
            <person name="Lobo-Da-Cunha A."/>
            <person name="Jogler C."/>
            <person name="Lage O.M."/>
        </authorList>
    </citation>
    <scope>NUCLEOTIDE SEQUENCE [LARGE SCALE GENOMIC DNA]</scope>
    <source>
        <strain evidence="2 3">FF15</strain>
    </source>
</reference>
<organism evidence="2 3">
    <name type="scientific">Bremerella alba</name>
    <dbReference type="NCBI Taxonomy" id="980252"/>
    <lineage>
        <taxon>Bacteria</taxon>
        <taxon>Pseudomonadati</taxon>
        <taxon>Planctomycetota</taxon>
        <taxon>Planctomycetia</taxon>
        <taxon>Pirellulales</taxon>
        <taxon>Pirellulaceae</taxon>
        <taxon>Bremerella</taxon>
    </lineage>
</organism>
<evidence type="ECO:0000313" key="2">
    <source>
        <dbReference type="EMBL" id="MBA2113919.1"/>
    </source>
</evidence>